<evidence type="ECO:0000256" key="7">
    <source>
        <dbReference type="ARBA" id="ARBA00022989"/>
    </source>
</evidence>
<comment type="subcellular location">
    <subcellularLocation>
        <location evidence="1 9">Cell membrane</location>
        <topology evidence="1 9">Multi-pass membrane protein</topology>
    </subcellularLocation>
</comment>
<evidence type="ECO:0000256" key="9">
    <source>
        <dbReference type="RuleBase" id="RU363032"/>
    </source>
</evidence>
<keyword evidence="8 9" id="KW-0472">Membrane</keyword>
<dbReference type="PANTHER" id="PTHR43386">
    <property type="entry name" value="OLIGOPEPTIDE TRANSPORT SYSTEM PERMEASE PROTEIN APPC"/>
    <property type="match status" value="1"/>
</dbReference>
<name>A0A974PPG1_9HYPH</name>
<dbReference type="EMBL" id="CP063362">
    <property type="protein sequence ID" value="QRG06993.1"/>
    <property type="molecule type" value="Genomic_DNA"/>
</dbReference>
<gene>
    <name evidence="11" type="ORF">EZH22_00595</name>
</gene>
<sequence length="295" mass="31055">MSSDTTRAASLPLFVPKSRRGLAALLLGHPTFAAGLFIFAIVVLLALGADILYPGDPQDMVGPPLLWPFADMEYPLGTDSLGRDVAAGLVHGARVSLIIGFSAAAIGLVIGTLVGAAGGFFGGYVDNILVRLTELFQTVPTFLLVIVIVAIGEPSLPVMAAAIGIASWPTIARLVRAQFRSLREQDFVMAARSLGYSDARIIFVEILPNALPPVVVTASVMVAGAILTETGLSFLNMGDPNLVSWGSMIGGGREMLRTAWFLTALPGIATALTVLALNLIGDGLNEVFNPRMRER</sequence>
<reference evidence="11 12" key="1">
    <citation type="submission" date="2020-10" db="EMBL/GenBank/DDBJ databases">
        <title>Degradation of 1,4-Dioxane by Xanthobacter sp. YN2, via a Novel Group-2 Soluble Di-Iron Monooxygenase.</title>
        <authorList>
            <person name="Ma F."/>
            <person name="Wang Y."/>
            <person name="Yang J."/>
            <person name="Guo H."/>
            <person name="Su D."/>
            <person name="Yu L."/>
        </authorList>
    </citation>
    <scope>NUCLEOTIDE SEQUENCE [LARGE SCALE GENOMIC DNA]</scope>
    <source>
        <strain evidence="11 12">YN2</strain>
    </source>
</reference>
<evidence type="ECO:0000256" key="3">
    <source>
        <dbReference type="ARBA" id="ARBA00022475"/>
    </source>
</evidence>
<evidence type="ECO:0000313" key="12">
    <source>
        <dbReference type="Proteomes" id="UP000596427"/>
    </source>
</evidence>
<dbReference type="InterPro" id="IPR000515">
    <property type="entry name" value="MetI-like"/>
</dbReference>
<evidence type="ECO:0000256" key="2">
    <source>
        <dbReference type="ARBA" id="ARBA00022448"/>
    </source>
</evidence>
<organism evidence="11 12">
    <name type="scientific">Xanthobacter dioxanivorans</name>
    <dbReference type="NCBI Taxonomy" id="2528964"/>
    <lineage>
        <taxon>Bacteria</taxon>
        <taxon>Pseudomonadati</taxon>
        <taxon>Pseudomonadota</taxon>
        <taxon>Alphaproteobacteria</taxon>
        <taxon>Hyphomicrobiales</taxon>
        <taxon>Xanthobacteraceae</taxon>
        <taxon>Xanthobacter</taxon>
    </lineage>
</organism>
<dbReference type="Gene3D" id="1.10.3720.10">
    <property type="entry name" value="MetI-like"/>
    <property type="match status" value="1"/>
</dbReference>
<keyword evidence="7 9" id="KW-1133">Transmembrane helix</keyword>
<dbReference type="GO" id="GO:0005886">
    <property type="term" value="C:plasma membrane"/>
    <property type="evidence" value="ECO:0007669"/>
    <property type="project" value="UniProtKB-SubCell"/>
</dbReference>
<evidence type="ECO:0000256" key="8">
    <source>
        <dbReference type="ARBA" id="ARBA00023136"/>
    </source>
</evidence>
<protein>
    <submittedName>
        <fullName evidence="11">ABC transporter permease</fullName>
    </submittedName>
</protein>
<keyword evidence="4 9" id="KW-0812">Transmembrane</keyword>
<dbReference type="CDD" id="cd06261">
    <property type="entry name" value="TM_PBP2"/>
    <property type="match status" value="1"/>
</dbReference>
<keyword evidence="2 9" id="KW-0813">Transport</keyword>
<dbReference type="PROSITE" id="PS50928">
    <property type="entry name" value="ABC_TM1"/>
    <property type="match status" value="1"/>
</dbReference>
<dbReference type="GO" id="GO:0015031">
    <property type="term" value="P:protein transport"/>
    <property type="evidence" value="ECO:0007669"/>
    <property type="project" value="UniProtKB-KW"/>
</dbReference>
<keyword evidence="12" id="KW-1185">Reference proteome</keyword>
<feature type="transmembrane region" description="Helical" evidence="9">
    <location>
        <begin position="158"/>
        <end position="175"/>
    </location>
</feature>
<dbReference type="RefSeq" id="WP_203193902.1">
    <property type="nucleotide sequence ID" value="NZ_CP063362.1"/>
</dbReference>
<evidence type="ECO:0000256" key="6">
    <source>
        <dbReference type="ARBA" id="ARBA00022927"/>
    </source>
</evidence>
<dbReference type="KEGG" id="xdi:EZH22_00595"/>
<keyword evidence="3" id="KW-1003">Cell membrane</keyword>
<comment type="similarity">
    <text evidence="9">Belongs to the binding-protein-dependent transport system permease family.</text>
</comment>
<accession>A0A974PPG1</accession>
<feature type="transmembrane region" description="Helical" evidence="9">
    <location>
        <begin position="258"/>
        <end position="280"/>
    </location>
</feature>
<dbReference type="GO" id="GO:0055085">
    <property type="term" value="P:transmembrane transport"/>
    <property type="evidence" value="ECO:0007669"/>
    <property type="project" value="InterPro"/>
</dbReference>
<evidence type="ECO:0000256" key="5">
    <source>
        <dbReference type="ARBA" id="ARBA00022856"/>
    </source>
</evidence>
<feature type="transmembrane region" description="Helical" evidence="9">
    <location>
        <begin position="135"/>
        <end position="152"/>
    </location>
</feature>
<evidence type="ECO:0000313" key="11">
    <source>
        <dbReference type="EMBL" id="QRG06993.1"/>
    </source>
</evidence>
<dbReference type="GO" id="GO:0015833">
    <property type="term" value="P:peptide transport"/>
    <property type="evidence" value="ECO:0007669"/>
    <property type="project" value="UniProtKB-KW"/>
</dbReference>
<keyword evidence="5" id="KW-0571">Peptide transport</keyword>
<evidence type="ECO:0000256" key="1">
    <source>
        <dbReference type="ARBA" id="ARBA00004651"/>
    </source>
</evidence>
<dbReference type="Proteomes" id="UP000596427">
    <property type="component" value="Chromosome"/>
</dbReference>
<feature type="domain" description="ABC transmembrane type-1" evidence="10">
    <location>
        <begin position="93"/>
        <end position="281"/>
    </location>
</feature>
<dbReference type="InterPro" id="IPR035906">
    <property type="entry name" value="MetI-like_sf"/>
</dbReference>
<keyword evidence="6" id="KW-0653">Protein transport</keyword>
<dbReference type="InterPro" id="IPR050366">
    <property type="entry name" value="BP-dependent_transpt_permease"/>
</dbReference>
<proteinExistence type="inferred from homology"/>
<dbReference type="Pfam" id="PF00528">
    <property type="entry name" value="BPD_transp_1"/>
    <property type="match status" value="1"/>
</dbReference>
<dbReference type="PANTHER" id="PTHR43386:SF1">
    <property type="entry name" value="D,D-DIPEPTIDE TRANSPORT SYSTEM PERMEASE PROTEIN DDPC-RELATED"/>
    <property type="match status" value="1"/>
</dbReference>
<evidence type="ECO:0000256" key="4">
    <source>
        <dbReference type="ARBA" id="ARBA00022692"/>
    </source>
</evidence>
<dbReference type="AlphaFoldDB" id="A0A974PPG1"/>
<feature type="transmembrane region" description="Helical" evidence="9">
    <location>
        <begin position="21"/>
        <end position="47"/>
    </location>
</feature>
<evidence type="ECO:0000259" key="10">
    <source>
        <dbReference type="PROSITE" id="PS50928"/>
    </source>
</evidence>
<dbReference type="SUPFAM" id="SSF161098">
    <property type="entry name" value="MetI-like"/>
    <property type="match status" value="1"/>
</dbReference>
<feature type="transmembrane region" description="Helical" evidence="9">
    <location>
        <begin position="97"/>
        <end position="123"/>
    </location>
</feature>